<evidence type="ECO:0000256" key="1">
    <source>
        <dbReference type="SAM" id="Phobius"/>
    </source>
</evidence>
<comment type="caution">
    <text evidence="2">The sequence shown here is derived from an EMBL/GenBank/DDBJ whole genome shotgun (WGS) entry which is preliminary data.</text>
</comment>
<dbReference type="AlphaFoldDB" id="A0A2S9D1M7"/>
<dbReference type="Proteomes" id="UP000238325">
    <property type="component" value="Unassembled WGS sequence"/>
</dbReference>
<keyword evidence="1" id="KW-1133">Transmembrane helix</keyword>
<evidence type="ECO:0008006" key="6">
    <source>
        <dbReference type="Google" id="ProtNLM"/>
    </source>
</evidence>
<gene>
    <name evidence="2" type="ORF">CQ022_10550</name>
    <name evidence="3" type="ORF">CQ033_04220</name>
</gene>
<evidence type="ECO:0000313" key="3">
    <source>
        <dbReference type="EMBL" id="PRB92418.1"/>
    </source>
</evidence>
<dbReference type="EMBL" id="PCPH01000001">
    <property type="protein sequence ID" value="PRB92418.1"/>
    <property type="molecule type" value="Genomic_DNA"/>
</dbReference>
<dbReference type="Proteomes" id="UP000238534">
    <property type="component" value="Unassembled WGS sequence"/>
</dbReference>
<keyword evidence="1" id="KW-0472">Membrane</keyword>
<evidence type="ECO:0000313" key="2">
    <source>
        <dbReference type="EMBL" id="PRB86665.1"/>
    </source>
</evidence>
<sequence>MILEWNDVSLSNIFSFTIPIFLFSFLTYLFLGTALIRRKYYLKNLREEVRIDPLEKQIIVLDKRSRKERKIDFEKIKAVELYYSWNSNAFSSDLGYSKIVIENNAEPILITQNNINQYHIYKAFKNKVTINKSRFVNNL</sequence>
<keyword evidence="1" id="KW-0812">Transmembrane</keyword>
<proteinExistence type="predicted"/>
<feature type="transmembrane region" description="Helical" evidence="1">
    <location>
        <begin position="13"/>
        <end position="36"/>
    </location>
</feature>
<keyword evidence="4" id="KW-1185">Reference proteome</keyword>
<name>A0A2S9D1M7_CHRCI</name>
<protein>
    <recommendedName>
        <fullName evidence="6">YcxB-like protein domain-containing protein</fullName>
    </recommendedName>
</protein>
<evidence type="ECO:0000313" key="4">
    <source>
        <dbReference type="Proteomes" id="UP000238325"/>
    </source>
</evidence>
<evidence type="ECO:0000313" key="5">
    <source>
        <dbReference type="Proteomes" id="UP000238534"/>
    </source>
</evidence>
<reference evidence="4 5" key="1">
    <citation type="submission" date="2017-09" db="EMBL/GenBank/DDBJ databases">
        <title>Genomic, metabolic, and phenotypic characteristics of bacterial isolates from the natural microbiome of the model nematode Caenorhabditis elegans.</title>
        <authorList>
            <person name="Zimmermann J."/>
            <person name="Obeng N."/>
            <person name="Yang W."/>
            <person name="Obeng O."/>
            <person name="Kissoyan K."/>
            <person name="Pees B."/>
            <person name="Dirksen P."/>
            <person name="Hoppner M."/>
            <person name="Franke A."/>
            <person name="Rosenstiel P."/>
            <person name="Leippe M."/>
            <person name="Dierking K."/>
            <person name="Kaleta C."/>
            <person name="Schulenburg H."/>
        </authorList>
    </citation>
    <scope>NUCLEOTIDE SEQUENCE [LARGE SCALE GENOMIC DNA]</scope>
    <source>
        <strain evidence="2 5">MYb25</strain>
        <strain evidence="3 4">MYb44</strain>
    </source>
</reference>
<organism evidence="2 5">
    <name type="scientific">Chryseobacterium culicis</name>
    <dbReference type="NCBI Taxonomy" id="680127"/>
    <lineage>
        <taxon>Bacteria</taxon>
        <taxon>Pseudomonadati</taxon>
        <taxon>Bacteroidota</taxon>
        <taxon>Flavobacteriia</taxon>
        <taxon>Flavobacteriales</taxon>
        <taxon>Weeksellaceae</taxon>
        <taxon>Chryseobacterium group</taxon>
        <taxon>Chryseobacterium</taxon>
    </lineage>
</organism>
<accession>A0A2S9D1M7</accession>
<dbReference type="EMBL" id="PCPP01000001">
    <property type="protein sequence ID" value="PRB86665.1"/>
    <property type="molecule type" value="Genomic_DNA"/>
</dbReference>